<keyword evidence="11" id="KW-1185">Reference proteome</keyword>
<dbReference type="GO" id="GO:0005634">
    <property type="term" value="C:nucleus"/>
    <property type="evidence" value="ECO:0007669"/>
    <property type="project" value="UniProtKB-SubCell"/>
</dbReference>
<evidence type="ECO:0000256" key="7">
    <source>
        <dbReference type="PROSITE-ProRule" id="PRU00176"/>
    </source>
</evidence>
<dbReference type="PANTHER" id="PTHR45843">
    <property type="entry name" value="PEPTIDYL-PROLYL CIS-TRANS ISOMERASE-LIKE 4"/>
    <property type="match status" value="1"/>
</dbReference>
<dbReference type="SMR" id="A0A1J6KXC4"/>
<dbReference type="OMA" id="KEQMREP"/>
<dbReference type="Gene3D" id="3.30.70.330">
    <property type="match status" value="1"/>
</dbReference>
<feature type="region of interest" description="Disordered" evidence="8">
    <location>
        <begin position="124"/>
        <end position="146"/>
    </location>
</feature>
<reference evidence="10" key="1">
    <citation type="submission" date="2016-11" db="EMBL/GenBank/DDBJ databases">
        <title>The genome of Nicotiana attenuata.</title>
        <authorList>
            <person name="Xu S."/>
            <person name="Brockmoeller T."/>
            <person name="Gaquerel E."/>
            <person name="Navarro A."/>
            <person name="Kuhl H."/>
            <person name="Gase K."/>
            <person name="Ling Z."/>
            <person name="Zhou W."/>
            <person name="Kreitzer C."/>
            <person name="Stanke M."/>
            <person name="Tang H."/>
            <person name="Lyons E."/>
            <person name="Pandey P."/>
            <person name="Pandey S.P."/>
            <person name="Timmermann B."/>
            <person name="Baldwin I.T."/>
        </authorList>
    </citation>
    <scope>NUCLEOTIDE SEQUENCE [LARGE SCALE GENOMIC DNA]</scope>
    <source>
        <strain evidence="10">UT</strain>
    </source>
</reference>
<dbReference type="EC" id="5.2.1.8" evidence="3"/>
<keyword evidence="5 10" id="KW-0413">Isomerase</keyword>
<sequence>MDERLGVKEFEEVLRAKEAHSRALVLESIGDIPDAEIRPPDNVLFVRRLNSVTEDEDLYTIFSRFGTVKSAEIIRDHKTGKSYCYGFVEFENKKACEQAYYKMDNALIDDQRIQVDFSQSVAKLSSQYRPKEQMREPRAKRKKLKE</sequence>
<evidence type="ECO:0000256" key="6">
    <source>
        <dbReference type="ARBA" id="ARBA00023242"/>
    </source>
</evidence>
<comment type="catalytic activity">
    <reaction evidence="1">
        <text>[protein]-peptidylproline (omega=180) = [protein]-peptidylproline (omega=0)</text>
        <dbReference type="Rhea" id="RHEA:16237"/>
        <dbReference type="Rhea" id="RHEA-COMP:10747"/>
        <dbReference type="Rhea" id="RHEA-COMP:10748"/>
        <dbReference type="ChEBI" id="CHEBI:83833"/>
        <dbReference type="ChEBI" id="CHEBI:83834"/>
        <dbReference type="EC" id="5.2.1.8"/>
    </reaction>
</comment>
<comment type="caution">
    <text evidence="10">The sequence shown here is derived from an EMBL/GenBank/DDBJ whole genome shotgun (WGS) entry which is preliminary data.</text>
</comment>
<evidence type="ECO:0000256" key="2">
    <source>
        <dbReference type="ARBA" id="ARBA00004123"/>
    </source>
</evidence>
<evidence type="ECO:0000313" key="11">
    <source>
        <dbReference type="Proteomes" id="UP000187609"/>
    </source>
</evidence>
<comment type="subcellular location">
    <subcellularLocation>
        <location evidence="2">Nucleus</location>
    </subcellularLocation>
</comment>
<evidence type="ECO:0000256" key="4">
    <source>
        <dbReference type="ARBA" id="ARBA00023110"/>
    </source>
</evidence>
<organism evidence="10 11">
    <name type="scientific">Nicotiana attenuata</name>
    <name type="common">Coyote tobacco</name>
    <dbReference type="NCBI Taxonomy" id="49451"/>
    <lineage>
        <taxon>Eukaryota</taxon>
        <taxon>Viridiplantae</taxon>
        <taxon>Streptophyta</taxon>
        <taxon>Embryophyta</taxon>
        <taxon>Tracheophyta</taxon>
        <taxon>Spermatophyta</taxon>
        <taxon>Magnoliopsida</taxon>
        <taxon>eudicotyledons</taxon>
        <taxon>Gunneridae</taxon>
        <taxon>Pentapetalae</taxon>
        <taxon>asterids</taxon>
        <taxon>lamiids</taxon>
        <taxon>Solanales</taxon>
        <taxon>Solanaceae</taxon>
        <taxon>Nicotianoideae</taxon>
        <taxon>Nicotianeae</taxon>
        <taxon>Nicotiana</taxon>
    </lineage>
</organism>
<dbReference type="PROSITE" id="PS50102">
    <property type="entry name" value="RRM"/>
    <property type="match status" value="1"/>
</dbReference>
<dbReference type="AlphaFoldDB" id="A0A1J6KXC4"/>
<dbReference type="GO" id="GO:0003723">
    <property type="term" value="F:RNA binding"/>
    <property type="evidence" value="ECO:0007669"/>
    <property type="project" value="UniProtKB-UniRule"/>
</dbReference>
<evidence type="ECO:0000256" key="3">
    <source>
        <dbReference type="ARBA" id="ARBA00013194"/>
    </source>
</evidence>
<dbReference type="Proteomes" id="UP000187609">
    <property type="component" value="Unassembled WGS sequence"/>
</dbReference>
<dbReference type="EMBL" id="MJEQ01002885">
    <property type="protein sequence ID" value="OIT26287.1"/>
    <property type="molecule type" value="Genomic_DNA"/>
</dbReference>
<dbReference type="SMART" id="SM00360">
    <property type="entry name" value="RRM"/>
    <property type="match status" value="1"/>
</dbReference>
<name>A0A1J6KXC4_NICAT</name>
<dbReference type="InterPro" id="IPR035979">
    <property type="entry name" value="RBD_domain_sf"/>
</dbReference>
<keyword evidence="4" id="KW-0697">Rotamase</keyword>
<evidence type="ECO:0000256" key="1">
    <source>
        <dbReference type="ARBA" id="ARBA00000971"/>
    </source>
</evidence>
<dbReference type="Gramene" id="OIT26287">
    <property type="protein sequence ID" value="OIT26287"/>
    <property type="gene ID" value="A4A49_37257"/>
</dbReference>
<dbReference type="InterPro" id="IPR012677">
    <property type="entry name" value="Nucleotide-bd_a/b_plait_sf"/>
</dbReference>
<gene>
    <name evidence="10" type="primary">CYP59_1</name>
    <name evidence="10" type="ORF">A4A49_37257</name>
</gene>
<keyword evidence="7" id="KW-0694">RNA-binding</keyword>
<dbReference type="InterPro" id="IPR035542">
    <property type="entry name" value="CRIP"/>
</dbReference>
<feature type="domain" description="RRM" evidence="9">
    <location>
        <begin position="42"/>
        <end position="120"/>
    </location>
</feature>
<dbReference type="Pfam" id="PF00076">
    <property type="entry name" value="RRM_1"/>
    <property type="match status" value="1"/>
</dbReference>
<evidence type="ECO:0000256" key="8">
    <source>
        <dbReference type="SAM" id="MobiDB-lite"/>
    </source>
</evidence>
<evidence type="ECO:0000256" key="5">
    <source>
        <dbReference type="ARBA" id="ARBA00023235"/>
    </source>
</evidence>
<dbReference type="SUPFAM" id="SSF54928">
    <property type="entry name" value="RNA-binding domain, RBD"/>
    <property type="match status" value="1"/>
</dbReference>
<dbReference type="STRING" id="49451.A0A1J6KXC4"/>
<dbReference type="PANTHER" id="PTHR45843:SF1">
    <property type="entry name" value="PEPTIDYL-PROLYL CIS-TRANS ISOMERASE-LIKE 4"/>
    <property type="match status" value="1"/>
</dbReference>
<dbReference type="GO" id="GO:0003755">
    <property type="term" value="F:peptidyl-prolyl cis-trans isomerase activity"/>
    <property type="evidence" value="ECO:0007669"/>
    <property type="project" value="UniProtKB-KW"/>
</dbReference>
<keyword evidence="6" id="KW-0539">Nucleus</keyword>
<dbReference type="CDD" id="cd12235">
    <property type="entry name" value="RRM_PPIL4"/>
    <property type="match status" value="1"/>
</dbReference>
<evidence type="ECO:0000259" key="9">
    <source>
        <dbReference type="PROSITE" id="PS50102"/>
    </source>
</evidence>
<proteinExistence type="predicted"/>
<evidence type="ECO:0000313" key="10">
    <source>
        <dbReference type="EMBL" id="OIT26287.1"/>
    </source>
</evidence>
<protein>
    <recommendedName>
        <fullName evidence="3">peptidylprolyl isomerase</fullName>
        <ecNumber evidence="3">5.2.1.8</ecNumber>
    </recommendedName>
</protein>
<accession>A0A1J6KXC4</accession>
<dbReference type="InterPro" id="IPR000504">
    <property type="entry name" value="RRM_dom"/>
</dbReference>